<protein>
    <submittedName>
        <fullName evidence="2">Uncharacterized protein</fullName>
    </submittedName>
</protein>
<organism evidence="2 3">
    <name type="scientific">Halovibrio salipaludis</name>
    <dbReference type="NCBI Taxonomy" id="2032626"/>
    <lineage>
        <taxon>Bacteria</taxon>
        <taxon>Pseudomonadati</taxon>
        <taxon>Pseudomonadota</taxon>
        <taxon>Gammaproteobacteria</taxon>
        <taxon>Oceanospirillales</taxon>
        <taxon>Halomonadaceae</taxon>
        <taxon>Halovibrio</taxon>
    </lineage>
</organism>
<dbReference type="OrthoDB" id="123194at2"/>
<dbReference type="AlphaFoldDB" id="A0A2A2F616"/>
<keyword evidence="3" id="KW-1185">Reference proteome</keyword>
<sequence length="69" mass="7658">MMGSMDSGMHAFGGIWMILVGALLVIPFWKLCTRTGYPGPLGLLILIPLVNLAFIYFLAFSQWPAQKQD</sequence>
<reference evidence="2 3" key="1">
    <citation type="submission" date="2017-08" db="EMBL/GenBank/DDBJ databases">
        <title>Halovibrio sewagensis sp. nov., isolated from wastewater of high salinity.</title>
        <authorList>
            <person name="Dong X."/>
            <person name="Zhang G."/>
        </authorList>
    </citation>
    <scope>NUCLEOTIDE SEQUENCE [LARGE SCALE GENOMIC DNA]</scope>
    <source>
        <strain evidence="2 3">YL5-2</strain>
    </source>
</reference>
<dbReference type="Proteomes" id="UP000218896">
    <property type="component" value="Unassembled WGS sequence"/>
</dbReference>
<evidence type="ECO:0000313" key="2">
    <source>
        <dbReference type="EMBL" id="PAU80896.1"/>
    </source>
</evidence>
<comment type="caution">
    <text evidence="2">The sequence shown here is derived from an EMBL/GenBank/DDBJ whole genome shotgun (WGS) entry which is preliminary data.</text>
</comment>
<dbReference type="RefSeq" id="WP_095616624.1">
    <property type="nucleotide sequence ID" value="NZ_NSKD01000002.1"/>
</dbReference>
<feature type="transmembrane region" description="Helical" evidence="1">
    <location>
        <begin position="12"/>
        <end position="29"/>
    </location>
</feature>
<dbReference type="EMBL" id="NSKD01000002">
    <property type="protein sequence ID" value="PAU80896.1"/>
    <property type="molecule type" value="Genomic_DNA"/>
</dbReference>
<keyword evidence="1" id="KW-0472">Membrane</keyword>
<name>A0A2A2F616_9GAMM</name>
<keyword evidence="1" id="KW-0812">Transmembrane</keyword>
<evidence type="ECO:0000313" key="3">
    <source>
        <dbReference type="Proteomes" id="UP000218896"/>
    </source>
</evidence>
<accession>A0A2A2F616</accession>
<keyword evidence="1" id="KW-1133">Transmembrane helix</keyword>
<evidence type="ECO:0000256" key="1">
    <source>
        <dbReference type="SAM" id="Phobius"/>
    </source>
</evidence>
<proteinExistence type="predicted"/>
<gene>
    <name evidence="2" type="ORF">CK501_04825</name>
</gene>
<feature type="transmembrane region" description="Helical" evidence="1">
    <location>
        <begin position="41"/>
        <end position="60"/>
    </location>
</feature>